<evidence type="ECO:0000313" key="4">
    <source>
        <dbReference type="Proteomes" id="UP000799772"/>
    </source>
</evidence>
<keyword evidence="4" id="KW-1185">Reference proteome</keyword>
<reference evidence="3" key="1">
    <citation type="journal article" date="2020" name="Stud. Mycol.">
        <title>101 Dothideomycetes genomes: a test case for predicting lifestyles and emergence of pathogens.</title>
        <authorList>
            <person name="Haridas S."/>
            <person name="Albert R."/>
            <person name="Binder M."/>
            <person name="Bloem J."/>
            <person name="Labutti K."/>
            <person name="Salamov A."/>
            <person name="Andreopoulos B."/>
            <person name="Baker S."/>
            <person name="Barry K."/>
            <person name="Bills G."/>
            <person name="Bluhm B."/>
            <person name="Cannon C."/>
            <person name="Castanera R."/>
            <person name="Culley D."/>
            <person name="Daum C."/>
            <person name="Ezra D."/>
            <person name="Gonzalez J."/>
            <person name="Henrissat B."/>
            <person name="Kuo A."/>
            <person name="Liang C."/>
            <person name="Lipzen A."/>
            <person name="Lutzoni F."/>
            <person name="Magnuson J."/>
            <person name="Mondo S."/>
            <person name="Nolan M."/>
            <person name="Ohm R."/>
            <person name="Pangilinan J."/>
            <person name="Park H.-J."/>
            <person name="Ramirez L."/>
            <person name="Alfaro M."/>
            <person name="Sun H."/>
            <person name="Tritt A."/>
            <person name="Yoshinaga Y."/>
            <person name="Zwiers L.-H."/>
            <person name="Turgeon B."/>
            <person name="Goodwin S."/>
            <person name="Spatafora J."/>
            <person name="Crous P."/>
            <person name="Grigoriev I."/>
        </authorList>
    </citation>
    <scope>NUCLEOTIDE SEQUENCE</scope>
    <source>
        <strain evidence="3">CBS 133067</strain>
    </source>
</reference>
<dbReference type="EMBL" id="ML978121">
    <property type="protein sequence ID" value="KAF2104904.1"/>
    <property type="molecule type" value="Genomic_DNA"/>
</dbReference>
<dbReference type="InterPro" id="IPR024391">
    <property type="entry name" value="LDB19_N"/>
</dbReference>
<evidence type="ECO:0000256" key="1">
    <source>
        <dbReference type="SAM" id="MobiDB-lite"/>
    </source>
</evidence>
<feature type="region of interest" description="Disordered" evidence="1">
    <location>
        <begin position="427"/>
        <end position="469"/>
    </location>
</feature>
<feature type="domain" description="LDB19 N-terminal" evidence="2">
    <location>
        <begin position="88"/>
        <end position="263"/>
    </location>
</feature>
<evidence type="ECO:0000313" key="3">
    <source>
        <dbReference type="EMBL" id="KAF2104904.1"/>
    </source>
</evidence>
<dbReference type="OrthoDB" id="3832628at2759"/>
<comment type="caution">
    <text evidence="3">The sequence shown here is derived from an EMBL/GenBank/DDBJ whole genome shotgun (WGS) entry which is preliminary data.</text>
</comment>
<gene>
    <name evidence="3" type="ORF">NA57DRAFT_30998</name>
</gene>
<feature type="region of interest" description="Disordered" evidence="1">
    <location>
        <begin position="1"/>
        <end position="38"/>
    </location>
</feature>
<protein>
    <recommendedName>
        <fullName evidence="2">LDB19 N-terminal domain-containing protein</fullName>
    </recommendedName>
</protein>
<organism evidence="3 4">
    <name type="scientific">Rhizodiscina lignyota</name>
    <dbReference type="NCBI Taxonomy" id="1504668"/>
    <lineage>
        <taxon>Eukaryota</taxon>
        <taxon>Fungi</taxon>
        <taxon>Dikarya</taxon>
        <taxon>Ascomycota</taxon>
        <taxon>Pezizomycotina</taxon>
        <taxon>Dothideomycetes</taxon>
        <taxon>Pleosporomycetidae</taxon>
        <taxon>Aulographales</taxon>
        <taxon>Rhizodiscinaceae</taxon>
        <taxon>Rhizodiscina</taxon>
    </lineage>
</organism>
<dbReference type="Proteomes" id="UP000799772">
    <property type="component" value="Unassembled WGS sequence"/>
</dbReference>
<accession>A0A9P4MGY2</accession>
<sequence length="469" mass="51423">MDALKHSLTPASRRGSGEHKRKQSPRPGAKSEPQSAATIDLKVESPPLLFIGPPSDPNGEDSTGALFSSQLQLNVLVPNVNLMSYETRLICIVKHIHPVEKNCPDCLSKTTELKKWTHLSEPRTYKRGEHSLPLQYLFPGHLPATVHGGAALATVEYRLISIAKTSTGEEIKHDSEIDIRRAIPPGSDKHSVRIFPPTNLTVNVTLQPIVHPIGEIPVSMRIDGVTDFTKKDAFLRWRLRKLNWKIEETHKMVSPPCAKHAGKVGGPGKGVHHEDIRTVGQAELKDGWKSDFDQGRIELEFKAAVNPNLKPTCDVDAPNGLSVTHALVLELVVAEEWAPKNHPKSHTPTGAARILRTQFALTLTERMGMGIAWDQEMPPMYEDVPPSPPTYNTGTVGDLDAASLRELDEELGDLDLERPLVPPPAFLEERARFSADDLETAEASSSTRNGEDQTDGVEAPPDVEAGTST</sequence>
<dbReference type="AlphaFoldDB" id="A0A9P4MGY2"/>
<proteinExistence type="predicted"/>
<dbReference type="Pfam" id="PF13002">
    <property type="entry name" value="LDB19"/>
    <property type="match status" value="1"/>
</dbReference>
<name>A0A9P4MGY2_9PEZI</name>
<evidence type="ECO:0000259" key="2">
    <source>
        <dbReference type="Pfam" id="PF13002"/>
    </source>
</evidence>